<protein>
    <recommendedName>
        <fullName evidence="4">DUF4906 domain-containing protein</fullName>
    </recommendedName>
</protein>
<sequence length="590" mass="63794">MKKKPIYLLCAACLAWSCTNDPTADPAGLAGTSSGELVPVSLELRMTDFAAPPTRATQNIRATAPGGGTALVDAEISAPQPASRTRTGGSGEFTIPDDQKVFRLDILQFNGTGTQAQLVKKAAYISEDGDYTRYEFSGLELVDSGKEKNRIVILGNADPALAGKLQEKTSGTEGTKYESLLQERISRTGETDTSFPLVPRNQTDLPVFSGMAVTIVTSGSQIGVELMRNVAKVNFSFFLTEPMRKAYDEWDIVLNTIPPASFYIPQAYEAPFPELQITDPYYSRVLGVGVASPGNADTPLLVPAAENLYLPVNLQYSVPGTVVSTRYLNAPVFATSLQLLGKKTAGSSITQTVVYMIPLGANFTDDYSIRPNNAINYRITLVSDSPDDSSVVKFIAGKFAGKFEKYQNPADNSECWGYTDELEVWPTDVEYVPSPGDSRDYGTWVPWAVVLVANTPTGMADGLANTQTLCQDSGTWSHPIPAYMCYKQLNGLTEPLPSPAPNMWFLPAIHQLVGIYVAGGSQVAAMQPYYWSSTFLGGVASMQQSYRIGKNGLVEAKTNSANIKAAVRGCRIPPPVELAPETSRQQTKTQ</sequence>
<name>A0AAJ1FFM1_9BACT</name>
<keyword evidence="1" id="KW-0732">Signal</keyword>
<feature type="chain" id="PRO_5042525370" description="DUF4906 domain-containing protein" evidence="1">
    <location>
        <begin position="24"/>
        <end position="590"/>
    </location>
</feature>
<dbReference type="EMBL" id="JANGBQ010000005">
    <property type="protein sequence ID" value="MCQ5082279.1"/>
    <property type="molecule type" value="Genomic_DNA"/>
</dbReference>
<comment type="caution">
    <text evidence="2">The sequence shown here is derived from an EMBL/GenBank/DDBJ whole genome shotgun (WGS) entry which is preliminary data.</text>
</comment>
<organism evidence="2 3">
    <name type="scientific">Alistipes onderdonkii</name>
    <dbReference type="NCBI Taxonomy" id="328813"/>
    <lineage>
        <taxon>Bacteria</taxon>
        <taxon>Pseudomonadati</taxon>
        <taxon>Bacteroidota</taxon>
        <taxon>Bacteroidia</taxon>
        <taxon>Bacteroidales</taxon>
        <taxon>Rikenellaceae</taxon>
        <taxon>Alistipes</taxon>
    </lineage>
</organism>
<dbReference type="Proteomes" id="UP001205035">
    <property type="component" value="Unassembled WGS sequence"/>
</dbReference>
<reference evidence="2" key="1">
    <citation type="submission" date="2022-06" db="EMBL/GenBank/DDBJ databases">
        <title>Isolation of gut microbiota from human fecal samples.</title>
        <authorList>
            <person name="Pamer E.G."/>
            <person name="Barat B."/>
            <person name="Waligurski E."/>
            <person name="Medina S."/>
            <person name="Paddock L."/>
            <person name="Mostad J."/>
        </authorList>
    </citation>
    <scope>NUCLEOTIDE SEQUENCE</scope>
    <source>
        <strain evidence="2">DFI.6.22</strain>
    </source>
</reference>
<feature type="signal peptide" evidence="1">
    <location>
        <begin position="1"/>
        <end position="23"/>
    </location>
</feature>
<proteinExistence type="predicted"/>
<evidence type="ECO:0008006" key="4">
    <source>
        <dbReference type="Google" id="ProtNLM"/>
    </source>
</evidence>
<evidence type="ECO:0000256" key="1">
    <source>
        <dbReference type="SAM" id="SignalP"/>
    </source>
</evidence>
<accession>A0AAJ1FFM1</accession>
<dbReference type="RefSeq" id="WP_256166188.1">
    <property type="nucleotide sequence ID" value="NZ_DAWDUM010000007.1"/>
</dbReference>
<dbReference type="AlphaFoldDB" id="A0AAJ1FFM1"/>
<evidence type="ECO:0000313" key="2">
    <source>
        <dbReference type="EMBL" id="MCQ5082279.1"/>
    </source>
</evidence>
<evidence type="ECO:0000313" key="3">
    <source>
        <dbReference type="Proteomes" id="UP001205035"/>
    </source>
</evidence>
<gene>
    <name evidence="2" type="ORF">NE651_05175</name>
</gene>